<protein>
    <submittedName>
        <fullName evidence="2">Uncharacterized protein</fullName>
    </submittedName>
</protein>
<proteinExistence type="predicted"/>
<feature type="transmembrane region" description="Helical" evidence="1">
    <location>
        <begin position="45"/>
        <end position="66"/>
    </location>
</feature>
<dbReference type="HOGENOM" id="CLU_110215_0_0_9"/>
<dbReference type="eggNOG" id="ENOG5031CKQ">
    <property type="taxonomic scope" value="Bacteria"/>
</dbReference>
<name>R7ZEX8_LYSSH</name>
<gene>
    <name evidence="2" type="ORF">H131_11158</name>
</gene>
<organism evidence="2 3">
    <name type="scientific">Lysinibacillus sphaericus OT4b.31</name>
    <dbReference type="NCBI Taxonomy" id="1285586"/>
    <lineage>
        <taxon>Bacteria</taxon>
        <taxon>Bacillati</taxon>
        <taxon>Bacillota</taxon>
        <taxon>Bacilli</taxon>
        <taxon>Bacillales</taxon>
        <taxon>Bacillaceae</taxon>
        <taxon>Lysinibacillus</taxon>
    </lineage>
</organism>
<keyword evidence="1" id="KW-1133">Transmembrane helix</keyword>
<dbReference type="EMBL" id="AQPX01000017">
    <property type="protein sequence ID" value="EON72695.1"/>
    <property type="molecule type" value="Genomic_DNA"/>
</dbReference>
<dbReference type="RefSeq" id="WP_010859179.1">
    <property type="nucleotide sequence ID" value="NZ_KB933398.1"/>
</dbReference>
<reference evidence="2 3" key="1">
    <citation type="submission" date="2013-04" db="EMBL/GenBank/DDBJ databases">
        <title>Draft genome of the heavy metal tolerant bacterium Lysinibacillus sphaericus strain OT4b.31.</title>
        <authorList>
            <person name="Pena-Montenegro T.D."/>
            <person name="Dussan J."/>
        </authorList>
    </citation>
    <scope>NUCLEOTIDE SEQUENCE [LARGE SCALE GENOMIC DNA]</scope>
    <source>
        <strain evidence="2 3">OT4b.31</strain>
    </source>
</reference>
<evidence type="ECO:0000313" key="2">
    <source>
        <dbReference type="EMBL" id="EON72695.1"/>
    </source>
</evidence>
<dbReference type="PATRIC" id="fig|1285586.5.peg.2264"/>
<evidence type="ECO:0000256" key="1">
    <source>
        <dbReference type="SAM" id="Phobius"/>
    </source>
</evidence>
<evidence type="ECO:0000313" key="3">
    <source>
        <dbReference type="Proteomes" id="UP000013911"/>
    </source>
</evidence>
<dbReference type="OrthoDB" id="2476187at2"/>
<dbReference type="Proteomes" id="UP000013911">
    <property type="component" value="Unassembled WGS sequence"/>
</dbReference>
<feature type="transmembrane region" description="Helical" evidence="1">
    <location>
        <begin position="7"/>
        <end position="25"/>
    </location>
</feature>
<keyword evidence="1" id="KW-0812">Transmembrane</keyword>
<accession>R7ZEX8</accession>
<dbReference type="AlphaFoldDB" id="R7ZEX8"/>
<keyword evidence="1" id="KW-0472">Membrane</keyword>
<comment type="caution">
    <text evidence="2">The sequence shown here is derived from an EMBL/GenBank/DDBJ whole genome shotgun (WGS) entry which is preliminary data.</text>
</comment>
<sequence length="214" mass="24474">MIKSRRYFSIAIVLLFVGILLAMPYPDALNNISDVVLLNVPIVTLDAIQVKSIFAIILLIGSLYFLRRALKKHFFMVYVTVILSFVFIPSFFVYIYQITFATGIEAISFEAYKSDCTFEMLDENTLQGACLLALHNLSKDDVTFQVEFNDAHYKEKMIFMNNNAPYEVTLHGQQKKLVKIKTVMDMTQMEGHIDEGKISNLSIKISAGHQQRRI</sequence>
<feature type="transmembrane region" description="Helical" evidence="1">
    <location>
        <begin position="73"/>
        <end position="96"/>
    </location>
</feature>